<evidence type="ECO:0000313" key="1">
    <source>
        <dbReference type="EMBL" id="MCM1981939.1"/>
    </source>
</evidence>
<name>A0ABD4SZY2_9CYAN</name>
<accession>A0ABD4SZY2</accession>
<dbReference type="InterPro" id="IPR014945">
    <property type="entry name" value="DUF1816"/>
</dbReference>
<organism evidence="1 2">
    <name type="scientific">Lyngbya confervoides BDU141951</name>
    <dbReference type="NCBI Taxonomy" id="1574623"/>
    <lineage>
        <taxon>Bacteria</taxon>
        <taxon>Bacillati</taxon>
        <taxon>Cyanobacteriota</taxon>
        <taxon>Cyanophyceae</taxon>
        <taxon>Oscillatoriophycideae</taxon>
        <taxon>Oscillatoriales</taxon>
        <taxon>Microcoleaceae</taxon>
        <taxon>Lyngbya</taxon>
    </lineage>
</organism>
<evidence type="ECO:0000313" key="2">
    <source>
        <dbReference type="Proteomes" id="UP000031561"/>
    </source>
</evidence>
<protein>
    <submittedName>
        <fullName evidence="1">DUF1816 domain-containing protein</fullName>
    </submittedName>
</protein>
<dbReference type="EMBL" id="JTHE03000024">
    <property type="protein sequence ID" value="MCM1981939.1"/>
    <property type="molecule type" value="Genomic_DNA"/>
</dbReference>
<proteinExistence type="predicted"/>
<comment type="caution">
    <text evidence="1">The sequence shown here is derived from an EMBL/GenBank/DDBJ whole genome shotgun (WGS) entry which is preliminary data.</text>
</comment>
<dbReference type="AlphaFoldDB" id="A0ABD4SZY2"/>
<sequence>MQIETRNPVAIYYFGPFEDQIQAEASKYAYISDLEAENASILCAKAVFCQPRQLTIYQDDLNIHDLEQASFWLFMNLLDEPEDRGLHQEEREALTF</sequence>
<dbReference type="Pfam" id="PF08846">
    <property type="entry name" value="DUF1816"/>
    <property type="match status" value="1"/>
</dbReference>
<gene>
    <name evidence="1" type="ORF">QQ91_0003710</name>
</gene>
<keyword evidence="2" id="KW-1185">Reference proteome</keyword>
<reference evidence="1 2" key="1">
    <citation type="journal article" date="2015" name="Genome Announc.">
        <title>Draft Genome Sequence of Filamentous Marine Cyanobacterium Lyngbya confervoides Strain BDU141951.</title>
        <authorList>
            <person name="Chandrababunaidu M.M."/>
            <person name="Sen D."/>
            <person name="Tripathy S."/>
        </authorList>
    </citation>
    <scope>NUCLEOTIDE SEQUENCE [LARGE SCALE GENOMIC DNA]</scope>
    <source>
        <strain evidence="1 2">BDU141951</strain>
    </source>
</reference>
<dbReference type="Proteomes" id="UP000031561">
    <property type="component" value="Unassembled WGS sequence"/>
</dbReference>